<dbReference type="RefSeq" id="WP_069960857.1">
    <property type="nucleotide sequence ID" value="NZ_CP016094.1"/>
</dbReference>
<reference evidence="2 3" key="1">
    <citation type="submission" date="2016-06" db="EMBL/GenBank/DDBJ databases">
        <title>Three novel species with peptidoglycan cell walls form the new genus Lacunisphaera gen. nov. in the family Opitutaceae of the verrucomicrobial subdivision 4.</title>
        <authorList>
            <person name="Rast P."/>
            <person name="Gloeckner I."/>
            <person name="Jogler M."/>
            <person name="Boedeker C."/>
            <person name="Jeske O."/>
            <person name="Wiegand S."/>
            <person name="Reinhardt R."/>
            <person name="Schumann P."/>
            <person name="Rohde M."/>
            <person name="Spring S."/>
            <person name="Gloeckner F.O."/>
            <person name="Jogler C."/>
        </authorList>
    </citation>
    <scope>NUCLEOTIDE SEQUENCE [LARGE SCALE GENOMIC DNA]</scope>
    <source>
        <strain evidence="2 3">IG16b</strain>
    </source>
</reference>
<keyword evidence="1" id="KW-0812">Transmembrane</keyword>
<name>A0A1D8ARL1_9BACT</name>
<organism evidence="2 3">
    <name type="scientific">Lacunisphaera limnophila</name>
    <dbReference type="NCBI Taxonomy" id="1838286"/>
    <lineage>
        <taxon>Bacteria</taxon>
        <taxon>Pseudomonadati</taxon>
        <taxon>Verrucomicrobiota</taxon>
        <taxon>Opitutia</taxon>
        <taxon>Opitutales</taxon>
        <taxon>Opitutaceae</taxon>
        <taxon>Lacunisphaera</taxon>
    </lineage>
</organism>
<sequence>MNSWKFSLKQTAVTVYIFFLIIALGYAVGFAAHGQMLVKIALPLGLAVILAVFWLGRTAELLAWAGLTTWLGMTYAHTGPPVEIAVFFGYVACAALGVFRSPWFLAIPWLAHIGWDFLPRSLPKMYEELPHACALFDGPIGLYLAWGAWRRRWPQLSPTPNPQPTTDPHP</sequence>
<dbReference type="KEGG" id="obg:Verru16b_00561"/>
<dbReference type="AlphaFoldDB" id="A0A1D8ARL1"/>
<evidence type="ECO:0000313" key="3">
    <source>
        <dbReference type="Proteomes" id="UP000095228"/>
    </source>
</evidence>
<keyword evidence="3" id="KW-1185">Reference proteome</keyword>
<keyword evidence="1" id="KW-1133">Transmembrane helix</keyword>
<evidence type="ECO:0008006" key="4">
    <source>
        <dbReference type="Google" id="ProtNLM"/>
    </source>
</evidence>
<protein>
    <recommendedName>
        <fullName evidence="4">CAAX amino terminal protease self-immunity</fullName>
    </recommendedName>
</protein>
<evidence type="ECO:0000313" key="2">
    <source>
        <dbReference type="EMBL" id="AOS43516.1"/>
    </source>
</evidence>
<keyword evidence="1" id="KW-0472">Membrane</keyword>
<proteinExistence type="predicted"/>
<dbReference type="STRING" id="1838286.Verru16b_00561"/>
<dbReference type="EMBL" id="CP016094">
    <property type="protein sequence ID" value="AOS43516.1"/>
    <property type="molecule type" value="Genomic_DNA"/>
</dbReference>
<evidence type="ECO:0000256" key="1">
    <source>
        <dbReference type="SAM" id="Phobius"/>
    </source>
</evidence>
<feature type="transmembrane region" description="Helical" evidence="1">
    <location>
        <begin position="12"/>
        <end position="29"/>
    </location>
</feature>
<dbReference type="OrthoDB" id="9832309at2"/>
<feature type="transmembrane region" description="Helical" evidence="1">
    <location>
        <begin position="85"/>
        <end position="109"/>
    </location>
</feature>
<gene>
    <name evidence="2" type="ORF">Verru16b_00561</name>
</gene>
<dbReference type="Proteomes" id="UP000095228">
    <property type="component" value="Chromosome"/>
</dbReference>
<accession>A0A1D8ARL1</accession>